<dbReference type="Pfam" id="PF00300">
    <property type="entry name" value="His_Phos_1"/>
    <property type="match status" value="1"/>
</dbReference>
<dbReference type="InterPro" id="IPR051710">
    <property type="entry name" value="Phosphatase_SH3-domain"/>
</dbReference>
<sequence>MKKIYILKDGESNFNDSLMSKPENLELNNNGIEQAKKTGLYFKNFRDPIEIIICSPTLRAKQTAEIIADNIGYDKKNIILEPNLIEIQINNKYKNLKKEEFNNLKNTDADVIEFFKFHDKKNKIKAPIELNEFLIKYDSTKKLNIYENSESIYNRLNSIINMLKNMPLKNILIISHGSTINWLNKIITNNIGYDEFKGKMIQNNNCSITYYIEQNNELYLVSPNSNKHLEI</sequence>
<accession>A0A6C0GZU5</accession>
<dbReference type="PANTHER" id="PTHR16469">
    <property type="entry name" value="UBIQUITIN-ASSOCIATED AND SH3 DOMAIN-CONTAINING BA-RELATED"/>
    <property type="match status" value="1"/>
</dbReference>
<protein>
    <recommendedName>
        <fullName evidence="2">Phosphoglycerate mutase</fullName>
    </recommendedName>
</protein>
<dbReference type="SUPFAM" id="SSF53254">
    <property type="entry name" value="Phosphoglycerate mutase-like"/>
    <property type="match status" value="1"/>
</dbReference>
<dbReference type="AlphaFoldDB" id="A0A6C0GZU5"/>
<organism evidence="1">
    <name type="scientific">viral metagenome</name>
    <dbReference type="NCBI Taxonomy" id="1070528"/>
    <lineage>
        <taxon>unclassified sequences</taxon>
        <taxon>metagenomes</taxon>
        <taxon>organismal metagenomes</taxon>
    </lineage>
</organism>
<proteinExistence type="predicted"/>
<dbReference type="EMBL" id="MN739832">
    <property type="protein sequence ID" value="QHT73818.1"/>
    <property type="molecule type" value="Genomic_DNA"/>
</dbReference>
<dbReference type="PANTHER" id="PTHR16469:SF27">
    <property type="entry name" value="UBIQUITIN-ASSOCIATED AND SH3 DOMAIN-CONTAINING BA-RELATED"/>
    <property type="match status" value="1"/>
</dbReference>
<dbReference type="InterPro" id="IPR013078">
    <property type="entry name" value="His_Pase_superF_clade-1"/>
</dbReference>
<evidence type="ECO:0000313" key="1">
    <source>
        <dbReference type="EMBL" id="QHT73818.1"/>
    </source>
</evidence>
<name>A0A6C0GZU5_9ZZZZ</name>
<dbReference type="Gene3D" id="3.40.50.1240">
    <property type="entry name" value="Phosphoglycerate mutase-like"/>
    <property type="match status" value="1"/>
</dbReference>
<evidence type="ECO:0008006" key="2">
    <source>
        <dbReference type="Google" id="ProtNLM"/>
    </source>
</evidence>
<reference evidence="1" key="1">
    <citation type="journal article" date="2020" name="Nature">
        <title>Giant virus diversity and host interactions through global metagenomics.</title>
        <authorList>
            <person name="Schulz F."/>
            <person name="Roux S."/>
            <person name="Paez-Espino D."/>
            <person name="Jungbluth S."/>
            <person name="Walsh D.A."/>
            <person name="Denef V.J."/>
            <person name="McMahon K.D."/>
            <person name="Konstantinidis K.T."/>
            <person name="Eloe-Fadrosh E.A."/>
            <person name="Kyrpides N.C."/>
            <person name="Woyke T."/>
        </authorList>
    </citation>
    <scope>NUCLEOTIDE SEQUENCE</scope>
    <source>
        <strain evidence="1">GVMAG-M-3300023179-4</strain>
    </source>
</reference>
<dbReference type="CDD" id="cd07067">
    <property type="entry name" value="HP_PGM_like"/>
    <property type="match status" value="1"/>
</dbReference>
<dbReference type="InterPro" id="IPR029033">
    <property type="entry name" value="His_PPase_superfam"/>
</dbReference>